<dbReference type="SUPFAM" id="SSF50129">
    <property type="entry name" value="GroES-like"/>
    <property type="match status" value="1"/>
</dbReference>
<sequence length="307" mass="33029">MTQNRAAWIMAPMSKPLFIGNAPVYRPGPGEILIKAHSVAVNPVDWKIQDSGRYLRTYPFILGRDAAGTVKEVGEGVTRFHKGQRVIASSGDPANAAYQTYSVALERLAAALPSHLSFEEGAVMPLAISTAAASLYLPEYLGLSLPSREPNPTDKTLLIWGGSSSSLGAVEVFDYKSPQVIQDLVARLQSSEVVGIYDAIGETSSLTSLSMIVNHLAHPIKSVTVHPFENPTLHFAPSYVSSYGIAFPPNETIGEVIWGDFVPRALESGQLKAKPEPLILARGLENIQNGLDRQKAGVSAQKIVITI</sequence>
<dbReference type="EMBL" id="JAPZBR010000003">
    <property type="protein sequence ID" value="KAJ5357428.1"/>
    <property type="molecule type" value="Genomic_DNA"/>
</dbReference>
<dbReference type="AlphaFoldDB" id="A0A9W9UTZ9"/>
<gene>
    <name evidence="4" type="ORF">N7541_004586</name>
</gene>
<dbReference type="InterPro" id="IPR011032">
    <property type="entry name" value="GroES-like_sf"/>
</dbReference>
<evidence type="ECO:0000256" key="1">
    <source>
        <dbReference type="ARBA" id="ARBA00008072"/>
    </source>
</evidence>
<keyword evidence="5" id="KW-1185">Reference proteome</keyword>
<dbReference type="InterPro" id="IPR020843">
    <property type="entry name" value="ER"/>
</dbReference>
<evidence type="ECO:0000313" key="5">
    <source>
        <dbReference type="Proteomes" id="UP001148299"/>
    </source>
</evidence>
<reference evidence="4" key="2">
    <citation type="journal article" date="2023" name="IMA Fungus">
        <title>Comparative genomic study of the Penicillium genus elucidates a diverse pangenome and 15 lateral gene transfer events.</title>
        <authorList>
            <person name="Petersen C."/>
            <person name="Sorensen T."/>
            <person name="Nielsen M.R."/>
            <person name="Sondergaard T.E."/>
            <person name="Sorensen J.L."/>
            <person name="Fitzpatrick D.A."/>
            <person name="Frisvad J.C."/>
            <person name="Nielsen K.L."/>
        </authorList>
    </citation>
    <scope>NUCLEOTIDE SEQUENCE</scope>
    <source>
        <strain evidence="4">IBT 35675</strain>
    </source>
</reference>
<organism evidence="4 5">
    <name type="scientific">Penicillium brevicompactum</name>
    <dbReference type="NCBI Taxonomy" id="5074"/>
    <lineage>
        <taxon>Eukaryota</taxon>
        <taxon>Fungi</taxon>
        <taxon>Dikarya</taxon>
        <taxon>Ascomycota</taxon>
        <taxon>Pezizomycotina</taxon>
        <taxon>Eurotiomycetes</taxon>
        <taxon>Eurotiomycetidae</taxon>
        <taxon>Eurotiales</taxon>
        <taxon>Aspergillaceae</taxon>
        <taxon>Penicillium</taxon>
    </lineage>
</organism>
<dbReference type="SMART" id="SM00829">
    <property type="entry name" value="PKS_ER"/>
    <property type="match status" value="1"/>
</dbReference>
<evidence type="ECO:0000256" key="2">
    <source>
        <dbReference type="ARBA" id="ARBA00023002"/>
    </source>
</evidence>
<protein>
    <submittedName>
        <fullName evidence="4">Zinc-binding oxidoreductase CipB</fullName>
    </submittedName>
</protein>
<accession>A0A9W9UTZ9</accession>
<dbReference type="Proteomes" id="UP001148299">
    <property type="component" value="Unassembled WGS sequence"/>
</dbReference>
<evidence type="ECO:0000259" key="3">
    <source>
        <dbReference type="SMART" id="SM00829"/>
    </source>
</evidence>
<proteinExistence type="inferred from homology"/>
<keyword evidence="2" id="KW-0560">Oxidoreductase</keyword>
<comment type="similarity">
    <text evidence="1">Belongs to the zinc-containing alcohol dehydrogenase family.</text>
</comment>
<dbReference type="CDD" id="cd08249">
    <property type="entry name" value="enoyl_reductase_like"/>
    <property type="match status" value="1"/>
</dbReference>
<reference evidence="4" key="1">
    <citation type="submission" date="2022-12" db="EMBL/GenBank/DDBJ databases">
        <authorList>
            <person name="Petersen C."/>
        </authorList>
    </citation>
    <scope>NUCLEOTIDE SEQUENCE</scope>
    <source>
        <strain evidence="4">IBT 35675</strain>
    </source>
</reference>
<feature type="domain" description="Enoyl reductase (ER)" evidence="3">
    <location>
        <begin position="20"/>
        <end position="305"/>
    </location>
</feature>
<comment type="caution">
    <text evidence="4">The sequence shown here is derived from an EMBL/GenBank/DDBJ whole genome shotgun (WGS) entry which is preliminary data.</text>
</comment>
<dbReference type="InterPro" id="IPR047122">
    <property type="entry name" value="Trans-enoyl_RdTase-like"/>
</dbReference>
<dbReference type="Pfam" id="PF08240">
    <property type="entry name" value="ADH_N"/>
    <property type="match status" value="1"/>
</dbReference>
<name>A0A9W9UTZ9_PENBR</name>
<dbReference type="PANTHER" id="PTHR45348:SF2">
    <property type="entry name" value="ZINC-TYPE ALCOHOL DEHYDROGENASE-LIKE PROTEIN C2E1P3.01"/>
    <property type="match status" value="1"/>
</dbReference>
<dbReference type="InterPro" id="IPR013154">
    <property type="entry name" value="ADH-like_N"/>
</dbReference>
<dbReference type="GO" id="GO:0016651">
    <property type="term" value="F:oxidoreductase activity, acting on NAD(P)H"/>
    <property type="evidence" value="ECO:0007669"/>
    <property type="project" value="InterPro"/>
</dbReference>
<dbReference type="PANTHER" id="PTHR45348">
    <property type="entry name" value="HYPOTHETICAL OXIDOREDUCTASE (EUROFUNG)"/>
    <property type="match status" value="1"/>
</dbReference>
<dbReference type="Gene3D" id="3.40.50.720">
    <property type="entry name" value="NAD(P)-binding Rossmann-like Domain"/>
    <property type="match status" value="1"/>
</dbReference>
<dbReference type="Gene3D" id="3.90.180.10">
    <property type="entry name" value="Medium-chain alcohol dehydrogenases, catalytic domain"/>
    <property type="match status" value="1"/>
</dbReference>
<evidence type="ECO:0000313" key="4">
    <source>
        <dbReference type="EMBL" id="KAJ5357428.1"/>
    </source>
</evidence>